<evidence type="ECO:0000256" key="7">
    <source>
        <dbReference type="ARBA" id="ARBA00038475"/>
    </source>
</evidence>
<keyword evidence="10" id="KW-0732">Signal</keyword>
<comment type="caution">
    <text evidence="11">The sequence shown here is derived from an EMBL/GenBank/DDBJ whole genome shotgun (WGS) entry which is preliminary data.</text>
</comment>
<proteinExistence type="inferred from homology"/>
<evidence type="ECO:0000256" key="8">
    <source>
        <dbReference type="PIRNR" id="PIRNR023381"/>
    </source>
</evidence>
<accession>A0AAV0UW77</accession>
<protein>
    <recommendedName>
        <fullName evidence="8">Mannose-P-dolichol utilization defect 1 protein homolog</fullName>
    </recommendedName>
</protein>
<comment type="similarity">
    <text evidence="7 8">Belongs to the MPDU1 (TC 2.A.43.3) family.</text>
</comment>
<evidence type="ECO:0000313" key="11">
    <source>
        <dbReference type="EMBL" id="CAI5740727.1"/>
    </source>
</evidence>
<dbReference type="SMART" id="SM00679">
    <property type="entry name" value="CTNS"/>
    <property type="match status" value="2"/>
</dbReference>
<evidence type="ECO:0000256" key="1">
    <source>
        <dbReference type="ARBA" id="ARBA00004141"/>
    </source>
</evidence>
<feature type="signal peptide" evidence="10">
    <location>
        <begin position="1"/>
        <end position="23"/>
    </location>
</feature>
<feature type="transmembrane region" description="Helical" evidence="9">
    <location>
        <begin position="174"/>
        <end position="192"/>
    </location>
</feature>
<keyword evidence="3 8" id="KW-0812">Transmembrane</keyword>
<dbReference type="AlphaFoldDB" id="A0AAV0UW77"/>
<evidence type="ECO:0000256" key="9">
    <source>
        <dbReference type="SAM" id="Phobius"/>
    </source>
</evidence>
<keyword evidence="4" id="KW-0677">Repeat</keyword>
<evidence type="ECO:0000256" key="6">
    <source>
        <dbReference type="ARBA" id="ARBA00023136"/>
    </source>
</evidence>
<keyword evidence="5 8" id="KW-1133">Transmembrane helix</keyword>
<evidence type="ECO:0000256" key="10">
    <source>
        <dbReference type="SAM" id="SignalP"/>
    </source>
</evidence>
<evidence type="ECO:0000256" key="4">
    <source>
        <dbReference type="ARBA" id="ARBA00022737"/>
    </source>
</evidence>
<keyword evidence="12" id="KW-1185">Reference proteome</keyword>
<evidence type="ECO:0000256" key="2">
    <source>
        <dbReference type="ARBA" id="ARBA00022448"/>
    </source>
</evidence>
<sequence length="272" mass="29133">MARITRVVGAALVLTTAVVATSASTHKTADDELILGLFTPNCFEAFVTHYDFANGACIKAVVSKALSYAIITGSVILKLPQILKIVAAKDVTGLTPSAFYMEVVLYLSSTIYNLLRGYPLSTWGENLVILAQNIALVLLLWTFYKPTIPTTTRFVLVLVFAAMAASMLSIPEEFQWLLASAGIPVSIVARIPQILSNFRQGHTGQLAIITLVLNLAGSVARLFTTLQETGDPVQVAGFGVGILLNGTLVLQVLVLWGATNKVLAQASKRKAE</sequence>
<comment type="subcellular location">
    <subcellularLocation>
        <location evidence="1 8">Membrane</location>
        <topology evidence="1 8">Multi-pass membrane protein</topology>
    </subcellularLocation>
</comment>
<dbReference type="GO" id="GO:0016020">
    <property type="term" value="C:membrane"/>
    <property type="evidence" value="ECO:0007669"/>
    <property type="project" value="UniProtKB-SubCell"/>
</dbReference>
<feature type="transmembrane region" description="Helical" evidence="9">
    <location>
        <begin position="127"/>
        <end position="144"/>
    </location>
</feature>
<keyword evidence="6 8" id="KW-0472">Membrane</keyword>
<dbReference type="PANTHER" id="PTHR12226">
    <property type="entry name" value="MANNOSE-P-DOLICHOL UTILIZATION DEFECT 1 LEC35 -RELATED"/>
    <property type="match status" value="1"/>
</dbReference>
<feature type="transmembrane region" description="Helical" evidence="9">
    <location>
        <begin position="235"/>
        <end position="259"/>
    </location>
</feature>
<keyword evidence="2" id="KW-0813">Transport</keyword>
<dbReference type="InterPro" id="IPR006603">
    <property type="entry name" value="PQ-loop_rpt"/>
</dbReference>
<evidence type="ECO:0000313" key="12">
    <source>
        <dbReference type="Proteomes" id="UP001162031"/>
    </source>
</evidence>
<reference evidence="11" key="1">
    <citation type="submission" date="2022-12" db="EMBL/GenBank/DDBJ databases">
        <authorList>
            <person name="Webb A."/>
        </authorList>
    </citation>
    <scope>NUCLEOTIDE SEQUENCE</scope>
    <source>
        <strain evidence="11">Hp1</strain>
    </source>
</reference>
<name>A0AAV0UW77_HYABA</name>
<evidence type="ECO:0000256" key="3">
    <source>
        <dbReference type="ARBA" id="ARBA00022692"/>
    </source>
</evidence>
<dbReference type="Gene3D" id="1.20.1280.290">
    <property type="match status" value="2"/>
</dbReference>
<dbReference type="PANTHER" id="PTHR12226:SF2">
    <property type="entry name" value="MANNOSE-P-DOLICHOL UTILIZATION DEFECT 1 PROTEIN"/>
    <property type="match status" value="1"/>
</dbReference>
<feature type="transmembrane region" description="Helical" evidence="9">
    <location>
        <begin position="151"/>
        <end position="168"/>
    </location>
</feature>
<dbReference type="InterPro" id="IPR016817">
    <property type="entry name" value="MannP-dilichol_defect-1"/>
</dbReference>
<feature type="transmembrane region" description="Helical" evidence="9">
    <location>
        <begin position="204"/>
        <end position="223"/>
    </location>
</feature>
<feature type="chain" id="PRO_5043639765" description="Mannose-P-dolichol utilization defect 1 protein homolog" evidence="10">
    <location>
        <begin position="24"/>
        <end position="272"/>
    </location>
</feature>
<gene>
    <name evidence="11" type="ORF">HBR001_LOCUS8247</name>
</gene>
<dbReference type="Proteomes" id="UP001162031">
    <property type="component" value="Unassembled WGS sequence"/>
</dbReference>
<dbReference type="EMBL" id="CANTFL010001446">
    <property type="protein sequence ID" value="CAI5740727.1"/>
    <property type="molecule type" value="Genomic_DNA"/>
</dbReference>
<organism evidence="11 12">
    <name type="scientific">Hyaloperonospora brassicae</name>
    <name type="common">Brassica downy mildew</name>
    <name type="synonym">Peronospora brassicae</name>
    <dbReference type="NCBI Taxonomy" id="162125"/>
    <lineage>
        <taxon>Eukaryota</taxon>
        <taxon>Sar</taxon>
        <taxon>Stramenopiles</taxon>
        <taxon>Oomycota</taxon>
        <taxon>Peronosporomycetes</taxon>
        <taxon>Peronosporales</taxon>
        <taxon>Peronosporaceae</taxon>
        <taxon>Hyaloperonospora</taxon>
    </lineage>
</organism>
<evidence type="ECO:0000256" key="5">
    <source>
        <dbReference type="ARBA" id="ARBA00022989"/>
    </source>
</evidence>
<dbReference type="PIRSF" id="PIRSF023381">
    <property type="entry name" value="MannP-dilichol_defect-1p"/>
    <property type="match status" value="1"/>
</dbReference>
<dbReference type="Pfam" id="PF04193">
    <property type="entry name" value="PQ-loop"/>
    <property type="match status" value="2"/>
</dbReference>